<dbReference type="STRING" id="230819.A0A5C3L6X8"/>
<keyword evidence="9" id="KW-0119">Carbohydrate metabolism</keyword>
<dbReference type="EMBL" id="ML210160">
    <property type="protein sequence ID" value="TFK27876.1"/>
    <property type="molecule type" value="Genomic_DNA"/>
</dbReference>
<feature type="signal peptide" evidence="12">
    <location>
        <begin position="1"/>
        <end position="20"/>
    </location>
</feature>
<evidence type="ECO:0000256" key="9">
    <source>
        <dbReference type="ARBA" id="ARBA00023277"/>
    </source>
</evidence>
<evidence type="ECO:0000256" key="11">
    <source>
        <dbReference type="ARBA" id="ARBA00023316"/>
    </source>
</evidence>
<evidence type="ECO:0000313" key="15">
    <source>
        <dbReference type="Proteomes" id="UP000307440"/>
    </source>
</evidence>
<comment type="cofactor">
    <cofactor evidence="1">
        <name>Co(2+)</name>
        <dbReference type="ChEBI" id="CHEBI:48828"/>
    </cofactor>
</comment>
<proteinExistence type="predicted"/>
<dbReference type="GO" id="GO:0005886">
    <property type="term" value="C:plasma membrane"/>
    <property type="evidence" value="ECO:0007669"/>
    <property type="project" value="UniProtKB-SubCell"/>
</dbReference>
<dbReference type="GO" id="GO:0046872">
    <property type="term" value="F:metal ion binding"/>
    <property type="evidence" value="ECO:0007669"/>
    <property type="project" value="UniProtKB-KW"/>
</dbReference>
<keyword evidence="8" id="KW-0472">Membrane</keyword>
<keyword evidence="6 12" id="KW-0732">Signal</keyword>
<sequence length="258" mass="28666">MFPSCSTLVAVIIAVTQASAAVIRNVNASVPLGKRQAPGEVILSCTEPNTVALTFDDGPYIWTQELVDMLDAADAKGTFYFRGCIYDEDNVERVQYAFERGHQIASHTWSHAHLPTLTIPELHREFWLLQEAVLKITGAYLVHTRPPFGEYNADVLHVAGLHGQTITYWDFDSLDTIMSPQQSTGSYQALIGQRPPSILTLNHEITESTVKVLMPAVIRAVQSAGYRMVTVAECLGVEPYLWIGEPEDRDESWTCADK</sequence>
<accession>A0A5C3L6X8</accession>
<evidence type="ECO:0000256" key="7">
    <source>
        <dbReference type="ARBA" id="ARBA00022801"/>
    </source>
</evidence>
<keyword evidence="7" id="KW-0378">Hydrolase</keyword>
<evidence type="ECO:0000256" key="8">
    <source>
        <dbReference type="ARBA" id="ARBA00023136"/>
    </source>
</evidence>
<dbReference type="GO" id="GO:0005975">
    <property type="term" value="P:carbohydrate metabolic process"/>
    <property type="evidence" value="ECO:0007669"/>
    <property type="project" value="InterPro"/>
</dbReference>
<dbReference type="SUPFAM" id="SSF88713">
    <property type="entry name" value="Glycoside hydrolase/deacetylase"/>
    <property type="match status" value="1"/>
</dbReference>
<evidence type="ECO:0000256" key="3">
    <source>
        <dbReference type="ARBA" id="ARBA00022475"/>
    </source>
</evidence>
<name>A0A5C3L6X8_COPMA</name>
<keyword evidence="10" id="KW-0449">Lipoprotein</keyword>
<comment type="subcellular location">
    <subcellularLocation>
        <location evidence="2">Cell membrane</location>
        <topology evidence="2">Lipid-anchor</topology>
        <topology evidence="2">GPI-anchor</topology>
    </subcellularLocation>
</comment>
<organism evidence="14 15">
    <name type="scientific">Coprinopsis marcescibilis</name>
    <name type="common">Agaric fungus</name>
    <name type="synonym">Psathyrella marcescibilis</name>
    <dbReference type="NCBI Taxonomy" id="230819"/>
    <lineage>
        <taxon>Eukaryota</taxon>
        <taxon>Fungi</taxon>
        <taxon>Dikarya</taxon>
        <taxon>Basidiomycota</taxon>
        <taxon>Agaricomycotina</taxon>
        <taxon>Agaricomycetes</taxon>
        <taxon>Agaricomycetidae</taxon>
        <taxon>Agaricales</taxon>
        <taxon>Agaricineae</taxon>
        <taxon>Psathyrellaceae</taxon>
        <taxon>Coprinopsis</taxon>
    </lineage>
</organism>
<evidence type="ECO:0000256" key="2">
    <source>
        <dbReference type="ARBA" id="ARBA00004609"/>
    </source>
</evidence>
<dbReference type="InterPro" id="IPR002509">
    <property type="entry name" value="NODB_dom"/>
</dbReference>
<dbReference type="PANTHER" id="PTHR46471:SF2">
    <property type="entry name" value="CHITIN DEACETYLASE-RELATED"/>
    <property type="match status" value="1"/>
</dbReference>
<feature type="chain" id="PRO_5022807206" evidence="12">
    <location>
        <begin position="21"/>
        <end position="258"/>
    </location>
</feature>
<dbReference type="Proteomes" id="UP000307440">
    <property type="component" value="Unassembled WGS sequence"/>
</dbReference>
<keyword evidence="5" id="KW-0479">Metal-binding</keyword>
<dbReference type="AlphaFoldDB" id="A0A5C3L6X8"/>
<protein>
    <submittedName>
        <fullName evidence="14">Chitin deacetylase</fullName>
    </submittedName>
</protein>
<dbReference type="GO" id="GO:0016810">
    <property type="term" value="F:hydrolase activity, acting on carbon-nitrogen (but not peptide) bonds"/>
    <property type="evidence" value="ECO:0007669"/>
    <property type="project" value="InterPro"/>
</dbReference>
<gene>
    <name evidence="14" type="ORF">FA15DRAFT_719786</name>
</gene>
<reference evidence="14 15" key="1">
    <citation type="journal article" date="2019" name="Nat. Ecol. Evol.">
        <title>Megaphylogeny resolves global patterns of mushroom evolution.</title>
        <authorList>
            <person name="Varga T."/>
            <person name="Krizsan K."/>
            <person name="Foldi C."/>
            <person name="Dima B."/>
            <person name="Sanchez-Garcia M."/>
            <person name="Sanchez-Ramirez S."/>
            <person name="Szollosi G.J."/>
            <person name="Szarkandi J.G."/>
            <person name="Papp V."/>
            <person name="Albert L."/>
            <person name="Andreopoulos W."/>
            <person name="Angelini C."/>
            <person name="Antonin V."/>
            <person name="Barry K.W."/>
            <person name="Bougher N.L."/>
            <person name="Buchanan P."/>
            <person name="Buyck B."/>
            <person name="Bense V."/>
            <person name="Catcheside P."/>
            <person name="Chovatia M."/>
            <person name="Cooper J."/>
            <person name="Damon W."/>
            <person name="Desjardin D."/>
            <person name="Finy P."/>
            <person name="Geml J."/>
            <person name="Haridas S."/>
            <person name="Hughes K."/>
            <person name="Justo A."/>
            <person name="Karasinski D."/>
            <person name="Kautmanova I."/>
            <person name="Kiss B."/>
            <person name="Kocsube S."/>
            <person name="Kotiranta H."/>
            <person name="LaButti K.M."/>
            <person name="Lechner B.E."/>
            <person name="Liimatainen K."/>
            <person name="Lipzen A."/>
            <person name="Lukacs Z."/>
            <person name="Mihaltcheva S."/>
            <person name="Morgado L.N."/>
            <person name="Niskanen T."/>
            <person name="Noordeloos M.E."/>
            <person name="Ohm R.A."/>
            <person name="Ortiz-Santana B."/>
            <person name="Ovrebo C."/>
            <person name="Racz N."/>
            <person name="Riley R."/>
            <person name="Savchenko A."/>
            <person name="Shiryaev A."/>
            <person name="Soop K."/>
            <person name="Spirin V."/>
            <person name="Szebenyi C."/>
            <person name="Tomsovsky M."/>
            <person name="Tulloss R.E."/>
            <person name="Uehling J."/>
            <person name="Grigoriev I.V."/>
            <person name="Vagvolgyi C."/>
            <person name="Papp T."/>
            <person name="Martin F.M."/>
            <person name="Miettinen O."/>
            <person name="Hibbett D.S."/>
            <person name="Nagy L.G."/>
        </authorList>
    </citation>
    <scope>NUCLEOTIDE SEQUENCE [LARGE SCALE GENOMIC DNA]</scope>
    <source>
        <strain evidence="14 15">CBS 121175</strain>
    </source>
</reference>
<dbReference type="PROSITE" id="PS51677">
    <property type="entry name" value="NODB"/>
    <property type="match status" value="1"/>
</dbReference>
<keyword evidence="11" id="KW-0961">Cell wall biogenesis/degradation</keyword>
<evidence type="ECO:0000259" key="13">
    <source>
        <dbReference type="PROSITE" id="PS51677"/>
    </source>
</evidence>
<dbReference type="OrthoDB" id="2125469at2759"/>
<evidence type="ECO:0000256" key="10">
    <source>
        <dbReference type="ARBA" id="ARBA00023288"/>
    </source>
</evidence>
<dbReference type="GO" id="GO:0071555">
    <property type="term" value="P:cell wall organization"/>
    <property type="evidence" value="ECO:0007669"/>
    <property type="project" value="UniProtKB-KW"/>
</dbReference>
<evidence type="ECO:0000256" key="6">
    <source>
        <dbReference type="ARBA" id="ARBA00022729"/>
    </source>
</evidence>
<feature type="domain" description="NodB homology" evidence="13">
    <location>
        <begin position="49"/>
        <end position="229"/>
    </location>
</feature>
<keyword evidence="4" id="KW-0325">Glycoprotein</keyword>
<evidence type="ECO:0000313" key="14">
    <source>
        <dbReference type="EMBL" id="TFK27876.1"/>
    </source>
</evidence>
<dbReference type="GO" id="GO:0098552">
    <property type="term" value="C:side of membrane"/>
    <property type="evidence" value="ECO:0007669"/>
    <property type="project" value="UniProtKB-KW"/>
</dbReference>
<keyword evidence="3" id="KW-1003">Cell membrane</keyword>
<dbReference type="PANTHER" id="PTHR46471">
    <property type="entry name" value="CHITIN DEACETYLASE"/>
    <property type="match status" value="1"/>
</dbReference>
<keyword evidence="15" id="KW-1185">Reference proteome</keyword>
<dbReference type="Pfam" id="PF01522">
    <property type="entry name" value="Polysacc_deac_1"/>
    <property type="match status" value="1"/>
</dbReference>
<dbReference type="Gene3D" id="3.20.20.370">
    <property type="entry name" value="Glycoside hydrolase/deacetylase"/>
    <property type="match status" value="1"/>
</dbReference>
<evidence type="ECO:0000256" key="1">
    <source>
        <dbReference type="ARBA" id="ARBA00001941"/>
    </source>
</evidence>
<evidence type="ECO:0000256" key="12">
    <source>
        <dbReference type="SAM" id="SignalP"/>
    </source>
</evidence>
<keyword evidence="4" id="KW-0336">GPI-anchor</keyword>
<evidence type="ECO:0000256" key="5">
    <source>
        <dbReference type="ARBA" id="ARBA00022723"/>
    </source>
</evidence>
<dbReference type="InterPro" id="IPR011330">
    <property type="entry name" value="Glyco_hydro/deAcase_b/a-brl"/>
</dbReference>
<evidence type="ECO:0000256" key="4">
    <source>
        <dbReference type="ARBA" id="ARBA00022622"/>
    </source>
</evidence>